<dbReference type="OrthoDB" id="10258312at2759"/>
<feature type="region of interest" description="Disordered" evidence="2">
    <location>
        <begin position="342"/>
        <end position="385"/>
    </location>
</feature>
<name>I0YQK7_COCSC</name>
<accession>I0YQK7</accession>
<evidence type="ECO:0000256" key="2">
    <source>
        <dbReference type="SAM" id="MobiDB-lite"/>
    </source>
</evidence>
<dbReference type="PANTHER" id="PTHR31935:SF1">
    <property type="entry name" value="COILED-COIL DOMAIN-CONTAINING PROTEIN 13"/>
    <property type="match status" value="1"/>
</dbReference>
<proteinExistence type="predicted"/>
<dbReference type="EMBL" id="AGSI01000014">
    <property type="protein sequence ID" value="EIE20676.1"/>
    <property type="molecule type" value="Genomic_DNA"/>
</dbReference>
<evidence type="ECO:0000313" key="4">
    <source>
        <dbReference type="Proteomes" id="UP000007264"/>
    </source>
</evidence>
<protein>
    <submittedName>
        <fullName evidence="3">Uncharacterized protein</fullName>
    </submittedName>
</protein>
<dbReference type="eggNOG" id="ENOG502R368">
    <property type="taxonomic scope" value="Eukaryota"/>
</dbReference>
<keyword evidence="4" id="KW-1185">Reference proteome</keyword>
<gene>
    <name evidence="3" type="ORF">COCSUDRAFT_57244</name>
</gene>
<feature type="region of interest" description="Disordered" evidence="2">
    <location>
        <begin position="27"/>
        <end position="89"/>
    </location>
</feature>
<reference evidence="3 4" key="1">
    <citation type="journal article" date="2012" name="Genome Biol.">
        <title>The genome of the polar eukaryotic microalga coccomyxa subellipsoidea reveals traits of cold adaptation.</title>
        <authorList>
            <person name="Blanc G."/>
            <person name="Agarkova I."/>
            <person name="Grimwood J."/>
            <person name="Kuo A."/>
            <person name="Brueggeman A."/>
            <person name="Dunigan D."/>
            <person name="Gurnon J."/>
            <person name="Ladunga I."/>
            <person name="Lindquist E."/>
            <person name="Lucas S."/>
            <person name="Pangilinan J."/>
            <person name="Proschold T."/>
            <person name="Salamov A."/>
            <person name="Schmutz J."/>
            <person name="Weeks D."/>
            <person name="Yamada T."/>
            <person name="Claverie J.M."/>
            <person name="Grigoriev I."/>
            <person name="Van Etten J."/>
            <person name="Lomsadze A."/>
            <person name="Borodovsky M."/>
        </authorList>
    </citation>
    <scope>NUCLEOTIDE SEQUENCE [LARGE SCALE GENOMIC DNA]</scope>
    <source>
        <strain evidence="3 4">C-169</strain>
    </source>
</reference>
<organism evidence="3 4">
    <name type="scientific">Coccomyxa subellipsoidea (strain C-169)</name>
    <name type="common">Green microalga</name>
    <dbReference type="NCBI Taxonomy" id="574566"/>
    <lineage>
        <taxon>Eukaryota</taxon>
        <taxon>Viridiplantae</taxon>
        <taxon>Chlorophyta</taxon>
        <taxon>core chlorophytes</taxon>
        <taxon>Trebouxiophyceae</taxon>
        <taxon>Trebouxiophyceae incertae sedis</taxon>
        <taxon>Coccomyxaceae</taxon>
        <taxon>Coccomyxa</taxon>
        <taxon>Coccomyxa subellipsoidea</taxon>
    </lineage>
</organism>
<evidence type="ECO:0000256" key="1">
    <source>
        <dbReference type="SAM" id="Coils"/>
    </source>
</evidence>
<sequence length="564" mass="59392">MLLQALSDLQADNAALTKALSDQSQEIKALRDSADQHTVKQDSAPEQEEESKLEAAQEDTSGEAAKETAAVEDAAREEAPPKDRTEARYRSLELKVQRLKAERDQMEKALRREVGDDTPLTKLLEGDSSDWRGRAQQIALLKERIISLHEAHAKAMGTPSNARNRHDVSNRANLERLRGGRMKEADDLRAELASTRAALEEAVSRQQGAAARKKALEKEVRSLKAKVGLLLDKSATDDSLIAALRSPAARSGAYATSQQAMQLPNQAMANQAWEAGSPAAFPAAGGALTGPVAADRGDQLAAAESASIQRTSFSISLDINTNLVSIQGSVTSPKLADRSVGFTNGAGNSNENSNVSKRVGMGTPLGSSMVEETEEAPQQATEVEGCKETAVHDEFTDEGQGDAAADGDEAVEAEGGVGIDADAPVDRENNCHEAAEGIADKESHVTGTNTAGVQEIEQEASLVTAEEEAAEVGVLNAADYNAELTTNKDATAEEDTSAQQLGEHSVDGANEEKVMVQAADGAAEPIEGAAEKLESPTAMNALHEAVDTVIAEMQVSAVAAESIA</sequence>
<dbReference type="RefSeq" id="XP_005645220.1">
    <property type="nucleotide sequence ID" value="XM_005645163.1"/>
</dbReference>
<dbReference type="KEGG" id="csl:COCSUDRAFT_57244"/>
<dbReference type="Proteomes" id="UP000007264">
    <property type="component" value="Unassembled WGS sequence"/>
</dbReference>
<feature type="compositionally biased region" description="Basic and acidic residues" evidence="2">
    <location>
        <begin position="73"/>
        <end position="89"/>
    </location>
</feature>
<comment type="caution">
    <text evidence="3">The sequence shown here is derived from an EMBL/GenBank/DDBJ whole genome shotgun (WGS) entry which is preliminary data.</text>
</comment>
<feature type="compositionally biased region" description="Polar residues" evidence="2">
    <location>
        <begin position="342"/>
        <end position="356"/>
    </location>
</feature>
<dbReference type="GeneID" id="17038655"/>
<keyword evidence="1" id="KW-0175">Coiled coil</keyword>
<dbReference type="PANTHER" id="PTHR31935">
    <property type="entry name" value="COILED-COIL DOMAIN-CONTAINING PROTEIN 13"/>
    <property type="match status" value="1"/>
</dbReference>
<feature type="compositionally biased region" description="Basic and acidic residues" evidence="2">
    <location>
        <begin position="28"/>
        <end position="40"/>
    </location>
</feature>
<evidence type="ECO:0000313" key="3">
    <source>
        <dbReference type="EMBL" id="EIE20676.1"/>
    </source>
</evidence>
<feature type="coiled-coil region" evidence="1">
    <location>
        <begin position="182"/>
        <end position="233"/>
    </location>
</feature>
<dbReference type="InterPro" id="IPR038929">
    <property type="entry name" value="CCDC13"/>
</dbReference>
<dbReference type="AlphaFoldDB" id="I0YQK7"/>
<dbReference type="STRING" id="574566.I0YQK7"/>